<feature type="signal peptide" evidence="1">
    <location>
        <begin position="1"/>
        <end position="27"/>
    </location>
</feature>
<dbReference type="PANTHER" id="PTHR31635:SF196">
    <property type="entry name" value="REVERSE TRANSCRIPTASE DOMAIN-CONTAINING PROTEIN-RELATED"/>
    <property type="match status" value="1"/>
</dbReference>
<organism evidence="2 3">
    <name type="scientific">Amphilophus citrinellus</name>
    <name type="common">Midas cichlid</name>
    <name type="synonym">Cichlasoma citrinellum</name>
    <dbReference type="NCBI Taxonomy" id="61819"/>
    <lineage>
        <taxon>Eukaryota</taxon>
        <taxon>Metazoa</taxon>
        <taxon>Chordata</taxon>
        <taxon>Craniata</taxon>
        <taxon>Vertebrata</taxon>
        <taxon>Euteleostomi</taxon>
        <taxon>Actinopterygii</taxon>
        <taxon>Neopterygii</taxon>
        <taxon>Teleostei</taxon>
        <taxon>Neoteleostei</taxon>
        <taxon>Acanthomorphata</taxon>
        <taxon>Ovalentaria</taxon>
        <taxon>Cichlomorphae</taxon>
        <taxon>Cichliformes</taxon>
        <taxon>Cichlidae</taxon>
        <taxon>New World cichlids</taxon>
        <taxon>Cichlasomatinae</taxon>
        <taxon>Heroini</taxon>
        <taxon>Amphilophus</taxon>
    </lineage>
</organism>
<evidence type="ECO:0000313" key="3">
    <source>
        <dbReference type="Proteomes" id="UP000261340"/>
    </source>
</evidence>
<dbReference type="Ensembl" id="ENSACIT00000011640.1">
    <property type="protein sequence ID" value="ENSACIP00000011319.1"/>
    <property type="gene ID" value="ENSACIG00000008841.1"/>
</dbReference>
<protein>
    <submittedName>
        <fullName evidence="2">Uncharacterized protein</fullName>
    </submittedName>
</protein>
<keyword evidence="3" id="KW-1185">Reference proteome</keyword>
<evidence type="ECO:0000256" key="1">
    <source>
        <dbReference type="SAM" id="SignalP"/>
    </source>
</evidence>
<sequence length="413" mass="48398">MVIKTNILPRLLYLFLSLPIQIPDCQFREWDRAISRFIWNGKAPRIRFKTLQLPRCSGGMGLPCLKDYYIAAQIRPAILWCNNDYTAKWKAIELSQSNKPLQSLLGNPVTAKHNIQNHLIKPTINTWLDIVKKFNLQNEICVLRWPAHDLDFEQAPMDRSFIQWEKQGITMICLLIDNLELIDFKTVCERYTLNCQDFYRYLQLHHYYTKDIKGSLKGNISTLTQMFIKAYKSKLNKKIIGGLYRNINELRGHSTSYIKEKWEKELDIIITHEDWAIKIDTQNTTTNSQVWRDFSWKNSVSYFITPIQKSKQTDLPPACCWECGYSYIFWSCPVLKYFWEGIHSSVKEILGYNIEFTCLSFYLGSIDPSLSKICQLNDGLLHLHQQIFGSYSGYGKYSDHFKFFSLCFIAAIC</sequence>
<reference evidence="2" key="1">
    <citation type="submission" date="2025-08" db="UniProtKB">
        <authorList>
            <consortium name="Ensembl"/>
        </authorList>
    </citation>
    <scope>IDENTIFICATION</scope>
</reference>
<dbReference type="STRING" id="61819.ENSACIP00000011319"/>
<keyword evidence="1" id="KW-0732">Signal</keyword>
<evidence type="ECO:0000313" key="2">
    <source>
        <dbReference type="Ensembl" id="ENSACIP00000011319.1"/>
    </source>
</evidence>
<accession>A0A3Q0RGC2</accession>
<dbReference type="AlphaFoldDB" id="A0A3Q0RGC2"/>
<dbReference type="GeneTree" id="ENSGT00940000164735"/>
<dbReference type="Proteomes" id="UP000261340">
    <property type="component" value="Unplaced"/>
</dbReference>
<name>A0A3Q0RGC2_AMPCI</name>
<dbReference type="PANTHER" id="PTHR31635">
    <property type="entry name" value="REVERSE TRANSCRIPTASE DOMAIN-CONTAINING PROTEIN-RELATED"/>
    <property type="match status" value="1"/>
</dbReference>
<reference evidence="2" key="2">
    <citation type="submission" date="2025-09" db="UniProtKB">
        <authorList>
            <consortium name="Ensembl"/>
        </authorList>
    </citation>
    <scope>IDENTIFICATION</scope>
</reference>
<proteinExistence type="predicted"/>
<feature type="chain" id="PRO_5018737978" evidence="1">
    <location>
        <begin position="28"/>
        <end position="413"/>
    </location>
</feature>
<dbReference type="OMA" id="ITHEDWA"/>